<dbReference type="SUPFAM" id="SSF143865">
    <property type="entry name" value="CorA soluble domain-like"/>
    <property type="match status" value="1"/>
</dbReference>
<evidence type="ECO:0000256" key="8">
    <source>
        <dbReference type="RuleBase" id="RU362010"/>
    </source>
</evidence>
<evidence type="ECO:0000256" key="4">
    <source>
        <dbReference type="ARBA" id="ARBA00022475"/>
    </source>
</evidence>
<evidence type="ECO:0000313" key="10">
    <source>
        <dbReference type="EMBL" id="APZ44537.1"/>
    </source>
</evidence>
<dbReference type="InterPro" id="IPR002523">
    <property type="entry name" value="MgTranspt_CorA/ZnTranspt_ZntB"/>
</dbReference>
<keyword evidence="4 8" id="KW-1003">Cell membrane</keyword>
<keyword evidence="8" id="KW-0406">Ion transport</keyword>
<evidence type="ECO:0000256" key="5">
    <source>
        <dbReference type="ARBA" id="ARBA00022692"/>
    </source>
</evidence>
<evidence type="ECO:0000256" key="3">
    <source>
        <dbReference type="ARBA" id="ARBA00022448"/>
    </source>
</evidence>
<keyword evidence="11" id="KW-1185">Reference proteome</keyword>
<dbReference type="InterPro" id="IPR045861">
    <property type="entry name" value="CorA_cytoplasmic_dom"/>
</dbReference>
<dbReference type="Proteomes" id="UP000243807">
    <property type="component" value="Chromosome"/>
</dbReference>
<dbReference type="KEGG" id="afy:BW247_03925"/>
<name>A0A1P8UL11_9GAMM</name>
<dbReference type="GO" id="GO:0005886">
    <property type="term" value="C:plasma membrane"/>
    <property type="evidence" value="ECO:0007669"/>
    <property type="project" value="UniProtKB-SubCell"/>
</dbReference>
<dbReference type="EMBL" id="CP019434">
    <property type="protein sequence ID" value="APZ44537.1"/>
    <property type="molecule type" value="Genomic_DNA"/>
</dbReference>
<feature type="transmembrane region" description="Helical" evidence="8">
    <location>
        <begin position="295"/>
        <end position="313"/>
    </location>
</feature>
<evidence type="ECO:0000313" key="11">
    <source>
        <dbReference type="Proteomes" id="UP000243807"/>
    </source>
</evidence>
<dbReference type="PANTHER" id="PTHR46494:SF1">
    <property type="entry name" value="CORA FAMILY METAL ION TRANSPORTER (EUROFUNG)"/>
    <property type="match status" value="1"/>
</dbReference>
<keyword evidence="5 8" id="KW-0812">Transmembrane</keyword>
<feature type="region of interest" description="Disordered" evidence="9">
    <location>
        <begin position="1"/>
        <end position="20"/>
    </location>
</feature>
<evidence type="ECO:0000256" key="9">
    <source>
        <dbReference type="SAM" id="MobiDB-lite"/>
    </source>
</evidence>
<evidence type="ECO:0000256" key="7">
    <source>
        <dbReference type="ARBA" id="ARBA00023136"/>
    </source>
</evidence>
<dbReference type="STRING" id="1765967.BW247_03925"/>
<organism evidence="10 11">
    <name type="scientific">Acidihalobacter ferrooxydans</name>
    <dbReference type="NCBI Taxonomy" id="1765967"/>
    <lineage>
        <taxon>Bacteria</taxon>
        <taxon>Pseudomonadati</taxon>
        <taxon>Pseudomonadota</taxon>
        <taxon>Gammaproteobacteria</taxon>
        <taxon>Chromatiales</taxon>
        <taxon>Ectothiorhodospiraceae</taxon>
        <taxon>Acidihalobacter</taxon>
    </lineage>
</organism>
<comment type="similarity">
    <text evidence="2 8">Belongs to the CorA metal ion transporter (MIT) (TC 1.A.35) family.</text>
</comment>
<keyword evidence="3 8" id="KW-0813">Transport</keyword>
<reference evidence="10 11" key="1">
    <citation type="submission" date="2017-01" db="EMBL/GenBank/DDBJ databases">
        <title>Draft sequence of Acidihalobacter ferrooxidans strain DSM 14175 (strain V8).</title>
        <authorList>
            <person name="Khaleque H.N."/>
            <person name="Ramsay J.P."/>
            <person name="Murphy R.J.T."/>
            <person name="Kaksonen A.H."/>
            <person name="Boxall N.J."/>
            <person name="Watkin E.L.J."/>
        </authorList>
    </citation>
    <scope>NUCLEOTIDE SEQUENCE [LARGE SCALE GENOMIC DNA]</scope>
    <source>
        <strain evidence="10 11">V8</strain>
    </source>
</reference>
<dbReference type="CDD" id="cd12828">
    <property type="entry name" value="TmCorA-like_1"/>
    <property type="match status" value="1"/>
</dbReference>
<proteinExistence type="inferred from homology"/>
<dbReference type="Pfam" id="PF01544">
    <property type="entry name" value="CorA"/>
    <property type="match status" value="1"/>
</dbReference>
<dbReference type="Gene3D" id="3.30.460.20">
    <property type="entry name" value="CorA soluble domain-like"/>
    <property type="match status" value="1"/>
</dbReference>
<dbReference type="GO" id="GO:0050897">
    <property type="term" value="F:cobalt ion binding"/>
    <property type="evidence" value="ECO:0007669"/>
    <property type="project" value="TreeGrafter"/>
</dbReference>
<keyword evidence="6 8" id="KW-1133">Transmembrane helix</keyword>
<sequence>MHSNRTSRAGLPPGTLLDEAPDIPAHTRLIHYGEQGAIQEEADATLERFKNVCAITDSAVSWMHVQGQPDRAFLEELGMRFDVHPLALEDIQSREQRPKLDDYDEHLFVVLNVPRWQDDDVVLEQFSLLLGEGYVISIHDSPNDISQVVRERLARGRSRLREHGADYLMYALMDLVVDQAFPVLESFGENIEQLEANLIVEPRREMLNTIQTGKRTLIRMRRQLWPTREVISRLARDVHDEPLMDDGLRPYLGDLYDHTVQLMELMDTYRDVVSGLMDIYLSSVNNRLSDIMRTLTVISVVFIPLTFITGLYGMNFAAFVTNPWTQPLLRWKYGYPFVWFVMLMIVVGMLGFFKRRGWIMQKQ</sequence>
<evidence type="ECO:0000256" key="1">
    <source>
        <dbReference type="ARBA" id="ARBA00004651"/>
    </source>
</evidence>
<dbReference type="PANTHER" id="PTHR46494">
    <property type="entry name" value="CORA FAMILY METAL ION TRANSPORTER (EUROFUNG)"/>
    <property type="match status" value="1"/>
</dbReference>
<comment type="subcellular location">
    <subcellularLocation>
        <location evidence="1">Cell membrane</location>
        <topology evidence="1">Multi-pass membrane protein</topology>
    </subcellularLocation>
    <subcellularLocation>
        <location evidence="8">Membrane</location>
        <topology evidence="8">Multi-pass membrane protein</topology>
    </subcellularLocation>
</comment>
<feature type="transmembrane region" description="Helical" evidence="8">
    <location>
        <begin position="333"/>
        <end position="353"/>
    </location>
</feature>
<dbReference type="Gene3D" id="1.20.58.340">
    <property type="entry name" value="Magnesium transport protein CorA, transmembrane region"/>
    <property type="match status" value="2"/>
</dbReference>
<accession>A0A1P8UL11</accession>
<evidence type="ECO:0000256" key="6">
    <source>
        <dbReference type="ARBA" id="ARBA00022989"/>
    </source>
</evidence>
<dbReference type="GO" id="GO:0000287">
    <property type="term" value="F:magnesium ion binding"/>
    <property type="evidence" value="ECO:0007669"/>
    <property type="project" value="TreeGrafter"/>
</dbReference>
<dbReference type="GO" id="GO:0015095">
    <property type="term" value="F:magnesium ion transmembrane transporter activity"/>
    <property type="evidence" value="ECO:0007669"/>
    <property type="project" value="UniProtKB-UniRule"/>
</dbReference>
<dbReference type="AlphaFoldDB" id="A0A1P8UL11"/>
<dbReference type="InterPro" id="IPR045863">
    <property type="entry name" value="CorA_TM1_TM2"/>
</dbReference>
<dbReference type="GO" id="GO:0015087">
    <property type="term" value="F:cobalt ion transmembrane transporter activity"/>
    <property type="evidence" value="ECO:0007669"/>
    <property type="project" value="UniProtKB-UniRule"/>
</dbReference>
<dbReference type="InterPro" id="IPR004488">
    <property type="entry name" value="Mg/Co-transport_prot_CorA"/>
</dbReference>
<comment type="function">
    <text evidence="8">Mediates influx of magnesium ions.</text>
</comment>
<evidence type="ECO:0000256" key="2">
    <source>
        <dbReference type="ARBA" id="ARBA00009765"/>
    </source>
</evidence>
<keyword evidence="8" id="KW-0460">Magnesium</keyword>
<dbReference type="NCBIfam" id="TIGR00383">
    <property type="entry name" value="corA"/>
    <property type="match status" value="1"/>
</dbReference>
<keyword evidence="7 8" id="KW-0472">Membrane</keyword>
<dbReference type="FunFam" id="1.20.58.340:FF:000012">
    <property type="entry name" value="Magnesium transport protein CorA"/>
    <property type="match status" value="1"/>
</dbReference>
<gene>
    <name evidence="8" type="primary">corA</name>
    <name evidence="10" type="ORF">BW247_03925</name>
</gene>
<protein>
    <recommendedName>
        <fullName evidence="8">Magnesium transport protein CorA</fullName>
    </recommendedName>
</protein>
<dbReference type="SUPFAM" id="SSF144083">
    <property type="entry name" value="Magnesium transport protein CorA, transmembrane region"/>
    <property type="match status" value="1"/>
</dbReference>